<evidence type="ECO:0000256" key="4">
    <source>
        <dbReference type="ARBA" id="ARBA00022679"/>
    </source>
</evidence>
<dbReference type="STRING" id="70448.Q00XK5"/>
<organism evidence="10 11">
    <name type="scientific">Ostreococcus tauri</name>
    <name type="common">Marine green alga</name>
    <dbReference type="NCBI Taxonomy" id="70448"/>
    <lineage>
        <taxon>Eukaryota</taxon>
        <taxon>Viridiplantae</taxon>
        <taxon>Chlorophyta</taxon>
        <taxon>Mamiellophyceae</taxon>
        <taxon>Mamiellales</taxon>
        <taxon>Bathycoccaceae</taxon>
        <taxon>Ostreococcus</taxon>
    </lineage>
</organism>
<dbReference type="KEGG" id="ota:OT_ostta12g03010"/>
<evidence type="ECO:0000313" key="11">
    <source>
        <dbReference type="Proteomes" id="UP000009170"/>
    </source>
</evidence>
<name>Q00XK5_OSTTA</name>
<keyword evidence="1" id="KW-0963">Cytoplasm</keyword>
<dbReference type="InterPro" id="IPR022968">
    <property type="entry name" value="Tsr3-like"/>
</dbReference>
<dbReference type="Pfam" id="PF04034">
    <property type="entry name" value="Ribo_biogen_C"/>
    <property type="match status" value="1"/>
</dbReference>
<keyword evidence="3 6" id="KW-0698">rRNA processing</keyword>
<accession>Q00XK5</accession>
<feature type="domain" description="16S/18S rRNA aminocarboxypropyltransferase Tsr3 C-terminal" evidence="8">
    <location>
        <begin position="107"/>
        <end position="233"/>
    </location>
</feature>
<keyword evidence="5 6" id="KW-0949">S-adenosyl-L-methionine</keyword>
<dbReference type="InParanoid" id="Q00XK5"/>
<feature type="binding site" evidence="6">
    <location>
        <position position="133"/>
    </location>
    <ligand>
        <name>S-adenosyl-L-methionine</name>
        <dbReference type="ChEBI" id="CHEBI:59789"/>
    </ligand>
</feature>
<evidence type="ECO:0000259" key="8">
    <source>
        <dbReference type="Pfam" id="PF04034"/>
    </source>
</evidence>
<dbReference type="GO" id="GO:0030490">
    <property type="term" value="P:maturation of SSU-rRNA"/>
    <property type="evidence" value="ECO:0007669"/>
    <property type="project" value="TreeGrafter"/>
</dbReference>
<dbReference type="Proteomes" id="UP000009170">
    <property type="component" value="Unassembled WGS sequence"/>
</dbReference>
<feature type="binding site" evidence="6">
    <location>
        <position position="85"/>
    </location>
    <ligand>
        <name>S-adenosyl-L-methionine</name>
        <dbReference type="ChEBI" id="CHEBI:59789"/>
    </ligand>
</feature>
<evidence type="ECO:0000256" key="3">
    <source>
        <dbReference type="ARBA" id="ARBA00022552"/>
    </source>
</evidence>
<reference evidence="11" key="1">
    <citation type="journal article" date="2006" name="Proc. Natl. Acad. Sci. U.S.A.">
        <title>Genome analysis of the smallest free-living eukaryote Ostreococcus tauri unveils many unique features.</title>
        <authorList>
            <person name="Derelle E."/>
            <person name="Ferraz C."/>
            <person name="Rombauts S."/>
            <person name="Rouze P."/>
            <person name="Worden A.Z."/>
            <person name="Robbens S."/>
            <person name="Partensky F."/>
            <person name="Degroeve S."/>
            <person name="Echeynie S."/>
            <person name="Cooke R."/>
            <person name="Saeys Y."/>
            <person name="Wuyts J."/>
            <person name="Jabbari K."/>
            <person name="Bowler C."/>
            <person name="Panaud O."/>
            <person name="Piegu B."/>
            <person name="Ball S.G."/>
            <person name="Ral J.-P."/>
            <person name="Bouget F.-Y."/>
            <person name="Piganeau G."/>
            <person name="De Baets B."/>
            <person name="Picard A."/>
            <person name="Delseny M."/>
            <person name="Demaille J."/>
            <person name="Van de Peer Y."/>
            <person name="Moreau H."/>
        </authorList>
    </citation>
    <scope>NUCLEOTIDE SEQUENCE [LARGE SCALE GENOMIC DNA]</scope>
    <source>
        <strain evidence="11">OTTH 0595 / CCAP 157/2 / RCC745</strain>
    </source>
</reference>
<feature type="domain" description="RNase L inhibitor RLI-like possible metal-binding" evidence="9">
    <location>
        <begin position="69"/>
        <end position="103"/>
    </location>
</feature>
<gene>
    <name evidence="10" type="ORF">OT_ostta12g03010</name>
</gene>
<dbReference type="InterPro" id="IPR007209">
    <property type="entry name" value="RNaseL-inhib-like_metal-bd_dom"/>
</dbReference>
<comment type="catalytic activity">
    <reaction evidence="6">
        <text>an N(1)-methylpseudouridine in rRNA + S-adenosyl-L-methionine = N(1)-methyl-N(3)-[(3S)-3-amino-3-carboxypropyl]pseudouridine in rRNA + S-methyl-5'-thioadenosine + H(+)</text>
        <dbReference type="Rhea" id="RHEA:63296"/>
        <dbReference type="Rhea" id="RHEA-COMP:11634"/>
        <dbReference type="Rhea" id="RHEA-COMP:16310"/>
        <dbReference type="ChEBI" id="CHEBI:15378"/>
        <dbReference type="ChEBI" id="CHEBI:17509"/>
        <dbReference type="ChEBI" id="CHEBI:59789"/>
        <dbReference type="ChEBI" id="CHEBI:74890"/>
        <dbReference type="ChEBI" id="CHEBI:146234"/>
        <dbReference type="EC" id="2.5.1.157"/>
    </reaction>
</comment>
<dbReference type="OMA" id="MVGTHPR"/>
<dbReference type="GeneID" id="9835989"/>
<evidence type="ECO:0000256" key="1">
    <source>
        <dbReference type="ARBA" id="ARBA00022490"/>
    </source>
</evidence>
<keyword evidence="11" id="KW-1185">Reference proteome</keyword>
<dbReference type="GO" id="GO:1904047">
    <property type="term" value="F:S-adenosyl-L-methionine binding"/>
    <property type="evidence" value="ECO:0007669"/>
    <property type="project" value="UniProtKB-UniRule"/>
</dbReference>
<dbReference type="HAMAP" id="MF_01116">
    <property type="entry name" value="TSR3"/>
    <property type="match status" value="1"/>
</dbReference>
<dbReference type="PANTHER" id="PTHR20426">
    <property type="entry name" value="RIBOSOME BIOGENESIS PROTEIN TSR3 HOMOLOG"/>
    <property type="match status" value="1"/>
</dbReference>
<dbReference type="AlphaFoldDB" id="Q00XK5"/>
<feature type="compositionally biased region" description="Acidic residues" evidence="7">
    <location>
        <begin position="299"/>
        <end position="315"/>
    </location>
</feature>
<feature type="compositionally biased region" description="Basic residues" evidence="7">
    <location>
        <begin position="1"/>
        <end position="19"/>
    </location>
</feature>
<evidence type="ECO:0000313" key="10">
    <source>
        <dbReference type="EMBL" id="CAL57396.1"/>
    </source>
</evidence>
<feature type="binding site" evidence="6">
    <location>
        <position position="156"/>
    </location>
    <ligand>
        <name>S-adenosyl-L-methionine</name>
        <dbReference type="ChEBI" id="CHEBI:59789"/>
    </ligand>
</feature>
<evidence type="ECO:0000256" key="5">
    <source>
        <dbReference type="ARBA" id="ARBA00022691"/>
    </source>
</evidence>
<dbReference type="NCBIfam" id="NF002621">
    <property type="entry name" value="PRK02287.1"/>
    <property type="match status" value="1"/>
</dbReference>
<comment type="caution">
    <text evidence="10">The sequence shown here is derived from an EMBL/GenBank/DDBJ whole genome shotgun (WGS) entry which is preliminary data.</text>
</comment>
<evidence type="ECO:0000259" key="9">
    <source>
        <dbReference type="Pfam" id="PF04068"/>
    </source>
</evidence>
<feature type="region of interest" description="Disordered" evidence="7">
    <location>
        <begin position="233"/>
        <end position="324"/>
    </location>
</feature>
<keyword evidence="2 6" id="KW-0690">Ribosome biogenesis</keyword>
<dbReference type="EMBL" id="CAID01000012">
    <property type="protein sequence ID" value="CAL57396.1"/>
    <property type="molecule type" value="Genomic_DNA"/>
</dbReference>
<feature type="region of interest" description="Disordered" evidence="7">
    <location>
        <begin position="1"/>
        <end position="34"/>
    </location>
</feature>
<dbReference type="FunCoup" id="Q00XK5">
    <property type="interactions" value="1493"/>
</dbReference>
<feature type="compositionally biased region" description="Acidic residues" evidence="7">
    <location>
        <begin position="253"/>
        <end position="270"/>
    </location>
</feature>
<dbReference type="OrthoDB" id="10262062at2759"/>
<protein>
    <recommendedName>
        <fullName evidence="6">18S rRNA aminocarboxypropyltransferase</fullName>
        <ecNumber evidence="6">2.5.1.157</ecNumber>
    </recommendedName>
</protein>
<dbReference type="RefSeq" id="XP_003082450.1">
    <property type="nucleotide sequence ID" value="XM_003082402.1"/>
</dbReference>
<comment type="function">
    <text evidence="6">Aminocarboxypropyltransferase that catalyzes the aminocarboxypropyl transfer on pseudouridine in 18S rRNA. It constitutes the last step in biosynthesis of the hypermodified N1-methyl-N3-(3-amino-3-carboxypropyl) pseudouridine (m1acp3-Psi).</text>
</comment>
<comment type="caution">
    <text evidence="6">Lacks conserved residue(s) required for the propagation of feature annotation.</text>
</comment>
<keyword evidence="4 6" id="KW-0808">Transferase</keyword>
<dbReference type="GO" id="GO:0000455">
    <property type="term" value="P:enzyme-directed rRNA pseudouridine synthesis"/>
    <property type="evidence" value="ECO:0007669"/>
    <property type="project" value="UniProtKB-UniRule"/>
</dbReference>
<dbReference type="EC" id="2.5.1.157" evidence="6"/>
<dbReference type="InterPro" id="IPR007177">
    <property type="entry name" value="Tsr3_C"/>
</dbReference>
<evidence type="ECO:0000256" key="2">
    <source>
        <dbReference type="ARBA" id="ARBA00022517"/>
    </source>
</evidence>
<proteinExistence type="inferred from homology"/>
<evidence type="ECO:0000256" key="6">
    <source>
        <dbReference type="HAMAP-Rule" id="MF_03146"/>
    </source>
</evidence>
<dbReference type="Pfam" id="PF04068">
    <property type="entry name" value="Fer4_RLI"/>
    <property type="match status" value="1"/>
</dbReference>
<evidence type="ECO:0000256" key="7">
    <source>
        <dbReference type="SAM" id="MobiDB-lite"/>
    </source>
</evidence>
<comment type="similarity">
    <text evidence="6">Belongs to the TDD superfamily. TSR3 family.</text>
</comment>
<dbReference type="PANTHER" id="PTHR20426:SF0">
    <property type="entry name" value="18S RRNA AMINOCARBOXYPROPYLTRANSFERASE"/>
    <property type="match status" value="1"/>
</dbReference>
<reference evidence="10 11" key="2">
    <citation type="journal article" date="2014" name="BMC Genomics">
        <title>An improved genome of the model marine alga Ostreococcus tauri unfolds by assessing Illumina de novo assemblies.</title>
        <authorList>
            <person name="Blanc-Mathieu R."/>
            <person name="Verhelst B."/>
            <person name="Derelle E."/>
            <person name="Rombauts S."/>
            <person name="Bouget F.Y."/>
            <person name="Carre I."/>
            <person name="Chateau A."/>
            <person name="Eyre-Walker A."/>
            <person name="Grimsley N."/>
            <person name="Moreau H."/>
            <person name="Piegu B."/>
            <person name="Rivals E."/>
            <person name="Schackwitz W."/>
            <person name="Van de Peer Y."/>
            <person name="Piganeau G."/>
        </authorList>
    </citation>
    <scope>NUCLEOTIDE SEQUENCE [LARGE SCALE GENOMIC DNA]</scope>
    <source>
        <strain evidence="11">OTTH 0595 / CCAP 157/2 / RCC745</strain>
    </source>
</reference>
<dbReference type="GO" id="GO:0106388">
    <property type="term" value="F:rRNA small subunit aminocarboxypropyltransferase activity"/>
    <property type="evidence" value="ECO:0007669"/>
    <property type="project" value="UniProtKB-EC"/>
</dbReference>
<sequence length="324" mass="35434">MARGRGGRGGRGGKPRGGRHAGPSSVLPSWARGGGGNFCACSRDGCEKRHAADDGSDDDDDGRASVMPVPLAMWDLAQCDPKRCSGRKLARLGCLRELRVQQRWAGVALTPNATETISPKDFDVLRSNGLAVVDCSWNRLDDVPFAKLHSAAPRLLPWLVAANPVNYGKPCKLTCAEALAGGLYIAGYRDAAEELMNKFKWGHGFISLNRDLLESYMKCKTSEEVIETQNAWLTQGGPSAGPKRDMFPPSESDSNDDDDDDESSSDEDDGLPPLQQNLNHSRFGIERSGNNFRNRFNESEDDESEDDESEDDETVDITRRVADL</sequence>